<keyword evidence="4 6" id="KW-0539">Nucleus</keyword>
<dbReference type="OrthoDB" id="431557at2759"/>
<dbReference type="PROSITE" id="PS00388">
    <property type="entry name" value="PROTEASOME_ALPHA_1"/>
    <property type="match status" value="1"/>
</dbReference>
<dbReference type="GO" id="GO:0005634">
    <property type="term" value="C:nucleus"/>
    <property type="evidence" value="ECO:0007669"/>
    <property type="project" value="UniProtKB-SubCell"/>
</dbReference>
<dbReference type="Gene3D" id="3.60.20.10">
    <property type="entry name" value="Glutamine Phosphoribosylpyrophosphate, subunit 1, domain 1"/>
    <property type="match status" value="1"/>
</dbReference>
<dbReference type="AlphaFoldDB" id="A0A0S4TCT1"/>
<evidence type="ECO:0000259" key="7">
    <source>
        <dbReference type="PROSITE" id="PS00388"/>
    </source>
</evidence>
<dbReference type="PANTHER" id="PTHR11599">
    <property type="entry name" value="PROTEASOME SUBUNIT ALPHA/BETA"/>
    <property type="match status" value="1"/>
</dbReference>
<dbReference type="Pfam" id="PF10584">
    <property type="entry name" value="Proteasome_A_N"/>
    <property type="match status" value="1"/>
</dbReference>
<comment type="subunit">
    <text evidence="6">The 26S proteasome consists of a 20S proteasome core and two 19S regulatory subunits.</text>
</comment>
<evidence type="ECO:0000313" key="10">
    <source>
        <dbReference type="Proteomes" id="UP001429100"/>
    </source>
</evidence>
<dbReference type="GO" id="GO:0019773">
    <property type="term" value="C:proteasome core complex, alpha-subunit complex"/>
    <property type="evidence" value="ECO:0007669"/>
    <property type="project" value="UniProtKB-UniRule"/>
</dbReference>
<dbReference type="VEuPathDB" id="CryptoDB:Chro.30260"/>
<dbReference type="CDD" id="cd03751">
    <property type="entry name" value="proteasome_alpha_type_3"/>
    <property type="match status" value="1"/>
</dbReference>
<dbReference type="FunFam" id="3.60.20.10:FF:000007">
    <property type="entry name" value="Proteasome subunit alpha type"/>
    <property type="match status" value="1"/>
</dbReference>
<dbReference type="InterPro" id="IPR001353">
    <property type="entry name" value="Proteasome_sua/b"/>
</dbReference>
<dbReference type="InterPro" id="IPR000426">
    <property type="entry name" value="Proteasome_asu_N"/>
</dbReference>
<dbReference type="EMBL" id="LN877949">
    <property type="protein sequence ID" value="CUV05098.1"/>
    <property type="molecule type" value="Genomic_DNA"/>
</dbReference>
<comment type="subcellular location">
    <subcellularLocation>
        <location evidence="6">Cytoplasm</location>
    </subcellularLocation>
    <subcellularLocation>
        <location evidence="6">Nucleus</location>
    </subcellularLocation>
</comment>
<comment type="function">
    <text evidence="1">The proteasome is a multicatalytic proteinase complex which is characterized by its ability to cleave peptides with Arg, Phe, Tyr, Leu, and Glu adjacent to the leaving group at neutral or slightly basic pH. The proteasome has an ATP-dependent proteolytic activity.</text>
</comment>
<dbReference type="SUPFAM" id="SSF56235">
    <property type="entry name" value="N-terminal nucleophile aminohydrolases (Ntn hydrolases)"/>
    <property type="match status" value="1"/>
</dbReference>
<dbReference type="InterPro" id="IPR029055">
    <property type="entry name" value="Ntn_hydrolases_N"/>
</dbReference>
<evidence type="ECO:0000256" key="6">
    <source>
        <dbReference type="RuleBase" id="RU000551"/>
    </source>
</evidence>
<dbReference type="Pfam" id="PF00227">
    <property type="entry name" value="Proteasome"/>
    <property type="match status" value="1"/>
</dbReference>
<evidence type="ECO:0000256" key="3">
    <source>
        <dbReference type="ARBA" id="ARBA00022942"/>
    </source>
</evidence>
<organism evidence="8">
    <name type="scientific">Cryptosporidium hominis</name>
    <dbReference type="NCBI Taxonomy" id="237895"/>
    <lineage>
        <taxon>Eukaryota</taxon>
        <taxon>Sar</taxon>
        <taxon>Alveolata</taxon>
        <taxon>Apicomplexa</taxon>
        <taxon>Conoidasida</taxon>
        <taxon>Coccidia</taxon>
        <taxon>Eucoccidiorida</taxon>
        <taxon>Eimeriorina</taxon>
        <taxon>Cryptosporidiidae</taxon>
        <taxon>Cryptosporidium</taxon>
    </lineage>
</organism>
<reference evidence="8" key="2">
    <citation type="submission" date="2015-08" db="EMBL/GenBank/DDBJ databases">
        <authorList>
            <person name="Babu N.S."/>
            <person name="Beckwith C.J."/>
            <person name="Beseler K.G."/>
            <person name="Brison A."/>
            <person name="Carone J.V."/>
            <person name="Caskin T.P."/>
            <person name="Diamond M."/>
            <person name="Durham M.E."/>
            <person name="Foxe J.M."/>
            <person name="Go M."/>
            <person name="Henderson B.A."/>
            <person name="Jones I.B."/>
            <person name="McGettigan J.A."/>
            <person name="Micheletti S.J."/>
            <person name="Nasrallah M.E."/>
            <person name="Ortiz D."/>
            <person name="Piller C.R."/>
            <person name="Privatt S.R."/>
            <person name="Schneider S.L."/>
            <person name="Sharp S."/>
            <person name="Smith T.C."/>
            <person name="Stanton J.D."/>
            <person name="Ullery H.E."/>
            <person name="Wilson R.J."/>
            <person name="Serrano M.G."/>
            <person name="Buck G."/>
            <person name="Lee V."/>
            <person name="Wang Y."/>
            <person name="Carvalho R."/>
            <person name="Voegtly L."/>
            <person name="Shi R."/>
            <person name="Duckworth R."/>
            <person name="Johnson A."/>
            <person name="Loviza R."/>
            <person name="Walstead R."/>
            <person name="Shah Z."/>
            <person name="Kiflezghi M."/>
            <person name="Wade K."/>
            <person name="Ball S.L."/>
            <person name="Bradley K.W."/>
            <person name="Asai D.J."/>
            <person name="Bowman C.A."/>
            <person name="Russell D.A."/>
            <person name="Pope W.H."/>
            <person name="Jacobs-Sera D."/>
            <person name="Hendrix R.W."/>
            <person name="Hatfull G.F."/>
        </authorList>
    </citation>
    <scope>NUCLEOTIDE SEQUENCE [LARGE SCALE GENOMIC DNA]</scope>
</reference>
<dbReference type="InterPro" id="IPR050115">
    <property type="entry name" value="Proteasome_alpha"/>
</dbReference>
<dbReference type="Proteomes" id="UP000199752">
    <property type="component" value="Chromosome 3"/>
</dbReference>
<evidence type="ECO:0000256" key="4">
    <source>
        <dbReference type="ARBA" id="ARBA00023242"/>
    </source>
</evidence>
<protein>
    <recommendedName>
        <fullName evidence="6">Proteasome subunit alpha type</fullName>
    </recommendedName>
</protein>
<evidence type="ECO:0000313" key="9">
    <source>
        <dbReference type="EMBL" id="PPS93787.1"/>
    </source>
</evidence>
<dbReference type="GO" id="GO:0005737">
    <property type="term" value="C:cytoplasm"/>
    <property type="evidence" value="ECO:0007669"/>
    <property type="project" value="UniProtKB-SubCell"/>
</dbReference>
<proteinExistence type="inferred from homology"/>
<evidence type="ECO:0000256" key="2">
    <source>
        <dbReference type="ARBA" id="ARBA00022490"/>
    </source>
</evidence>
<keyword evidence="3 5" id="KW-0647">Proteasome</keyword>
<comment type="similarity">
    <text evidence="5 6">Belongs to the peptidase T1A family.</text>
</comment>
<dbReference type="GO" id="GO:0006511">
    <property type="term" value="P:ubiquitin-dependent protein catabolic process"/>
    <property type="evidence" value="ECO:0007669"/>
    <property type="project" value="InterPro"/>
</dbReference>
<dbReference type="Proteomes" id="UP001429100">
    <property type="component" value="Unassembled WGS sequence"/>
</dbReference>
<accession>A0A0S4TCT1</accession>
<gene>
    <name evidence="8" type="ORF">CHUDEA3_2200</name>
    <name evidence="9" type="ORF">GY17_00002443</name>
</gene>
<sequence length="251" mass="27668">MTSVGSGYDSSVSTFSPDGRVFQVEYANKAVDNSGTTIAMIYNSGIVFAVDKYVASKMMVAGTNRRVFAIDNQIGCCVAGFVTDSNKIISIARSESLNYQKIYGNSIPIRVLAERIAMYMHNFTLYGSVRPFGCSILLGGLDQDRGVELYCIHPSGSCYKYCAMAVGKGRQFARTDLEKLIEKNLSEEDALYEAARVIIQSREEGASKNLELEMAFIGPGSDFQFSIIPEKQINLLNERVEKYIDDLASAE</sequence>
<dbReference type="VEuPathDB" id="CryptoDB:CHUDEA3_2200"/>
<dbReference type="VEuPathDB" id="CryptoDB:ChTU502y2012_401g0560"/>
<dbReference type="SMART" id="SM00948">
    <property type="entry name" value="Proteasome_A_N"/>
    <property type="match status" value="1"/>
</dbReference>
<evidence type="ECO:0000256" key="5">
    <source>
        <dbReference type="PROSITE-ProRule" id="PRU00808"/>
    </source>
</evidence>
<dbReference type="EMBL" id="JTAI01000031">
    <property type="protein sequence ID" value="PPS93787.1"/>
    <property type="molecule type" value="Genomic_DNA"/>
</dbReference>
<reference evidence="9 10" key="1">
    <citation type="submission" date="2014-11" db="EMBL/GenBank/DDBJ databases">
        <title>Comparative genomic analysis of Cryptosporidium hominis reveals occurrence of genetic recombination in virulent subtypes.</title>
        <authorList>
            <person name="Guo Y."/>
            <person name="Tang K."/>
            <person name="Frace M."/>
            <person name="Li N."/>
            <person name="Roellig D.M."/>
            <person name="Sammons S."/>
            <person name="Knipe K."/>
            <person name="Rowe L."/>
            <person name="Feng Y."/>
            <person name="Xiao L."/>
        </authorList>
    </citation>
    <scope>NUCLEOTIDE SEQUENCE [LARGE SCALE GENOMIC DNA]</scope>
    <source>
        <strain evidence="9">30976</strain>
    </source>
</reference>
<keyword evidence="10" id="KW-1185">Reference proteome</keyword>
<evidence type="ECO:0000256" key="1">
    <source>
        <dbReference type="ARBA" id="ARBA00002000"/>
    </source>
</evidence>
<dbReference type="PROSITE" id="PS51475">
    <property type="entry name" value="PROTEASOME_ALPHA_2"/>
    <property type="match status" value="1"/>
</dbReference>
<name>A0A0S4TCT1_CRYHO</name>
<reference evidence="9 10" key="3">
    <citation type="submission" date="2017-10" db="EMBL/GenBank/DDBJ databases">
        <title>Consistent, comparative and evidence-based genome annotation and re-annotation for the closely-related species, Cryptosporidium parvum, C. hominis and C. tyzzeri.</title>
        <authorList>
            <person name="Baptista R.P."/>
            <person name="Li Y."/>
            <person name="Sateriale A."/>
            <person name="Striepen B."/>
            <person name="Kissinger J.C."/>
        </authorList>
    </citation>
    <scope>NUCLEOTIDE SEQUENCE [LARGE SCALE GENOMIC DNA]</scope>
    <source>
        <strain evidence="9">30976</strain>
    </source>
</reference>
<keyword evidence="2 6" id="KW-0963">Cytoplasm</keyword>
<dbReference type="VEuPathDB" id="CryptoDB:GY17_00002443"/>
<evidence type="ECO:0000313" key="8">
    <source>
        <dbReference type="EMBL" id="CUV05098.1"/>
    </source>
</evidence>
<dbReference type="InterPro" id="IPR023332">
    <property type="entry name" value="Proteasome_alpha-type"/>
</dbReference>
<feature type="domain" description="Proteasome alpha-type subunits" evidence="7">
    <location>
        <begin position="8"/>
        <end position="30"/>
    </location>
</feature>